<reference evidence="3 4" key="1">
    <citation type="journal article" date="2017" name="ISME J.">
        <title>Energy and carbon metabolisms in a deep terrestrial subsurface fluid microbial community.</title>
        <authorList>
            <person name="Momper L."/>
            <person name="Jungbluth S.P."/>
            <person name="Lee M.D."/>
            <person name="Amend J.P."/>
        </authorList>
    </citation>
    <scope>NUCLEOTIDE SEQUENCE [LARGE SCALE GENOMIC DNA]</scope>
    <source>
        <strain evidence="3">SURF_26</strain>
    </source>
</reference>
<feature type="domain" description="IPT/TIG" evidence="2">
    <location>
        <begin position="4878"/>
        <end position="4961"/>
    </location>
</feature>
<accession>A0A3A4QUK4</accession>
<dbReference type="InterPro" id="IPR014756">
    <property type="entry name" value="Ig_E-set"/>
</dbReference>
<dbReference type="SUPFAM" id="SSF81296">
    <property type="entry name" value="E set domains"/>
    <property type="match status" value="6"/>
</dbReference>
<dbReference type="CDD" id="cd00102">
    <property type="entry name" value="IPT"/>
    <property type="match status" value="2"/>
</dbReference>
<dbReference type="Pfam" id="PF17957">
    <property type="entry name" value="Big_7"/>
    <property type="match status" value="7"/>
</dbReference>
<organism evidence="3 4">
    <name type="scientific">Candidatus Auribacter fodinae</name>
    <dbReference type="NCBI Taxonomy" id="2093366"/>
    <lineage>
        <taxon>Bacteria</taxon>
        <taxon>Pseudomonadati</taxon>
        <taxon>Candidatus Auribacterota</taxon>
        <taxon>Candidatus Auribacteria</taxon>
        <taxon>Candidatus Auribacterales</taxon>
        <taxon>Candidatus Auribacteraceae</taxon>
        <taxon>Candidatus Auribacter</taxon>
    </lineage>
</organism>
<gene>
    <name evidence="3" type="ORF">C4541_10100</name>
</gene>
<feature type="non-terminal residue" evidence="3">
    <location>
        <position position="5053"/>
    </location>
</feature>
<feature type="domain" description="IPT/TIG" evidence="2">
    <location>
        <begin position="3483"/>
        <end position="3567"/>
    </location>
</feature>
<sequence>MSKLYVPRISRKCLFLMGLSILFFMVVGEARSQADDPPAEAKPPVVERINMGSFFNSFTENLLLTFDVSSESGIKHLELDIVAHSDAFMAATSNVTDPDVKATGDFFVFQQNLEPLGIDDKKISILEPIVLPEGVLDNEGIPSDAYLRVRVKAVDTVGLESPVVEKIIHQDLGDIFKGISVVKYYNADEDEEYVIGSVLLNEVDRVKDFSMTIVGVSQKILNEKGGVWDHVQREAFVYQTLTFPIKDDQYQYQLYYSLDENYDIPKDAILNVSVIIYDMAGNSVFTQFTEFLSNSIEENLEYIWIEPSDLFMTGFAQSTQLRVKGMFSESGELDITEAFTGTSYFIDQDPDTPVISITQNGKVTAYVNGTAQITAVNRGKMDTITVTVNYDKGLEAIQIGPEDLVVPYLGATEKLTLKGYIRDDQNELIEIDLTYADINAKYSSSDRSVVDTTIDGSVYSKMVGEATITAELQGQVDTLLVKAIDGPPKVEIIPSKKQIPEGETFTITADAWDDLGVTLVEFFIDGFPVAEDTAEPFELILQAPERRAGTKMAIGVKVTDTIGQVTTVDNFLVDILAPKRSPLPKTFTVLTDAYINGLTEDDLPPQLGIIFPTPGERMLTSLDWRFRITGNDKVIKKVEFFVNGQILGTLYSAMTMPIKPPQEGGGGGQGQQQESVMIPIWEMVYRPTDIDPGSSVVFTARVFDADGNYSSSEAVIFRAEQDLPPVVRLLTPVDGDDVIENTDMTISGRISDDTLKLGTTAQFLINDKIVFETTKKDEFQMELLFDPNKFSGVWNVAYKYHVPEGNIFTKLRVRLVAIDAFNQLVSSEENDVIIIANMPPEVMVSNPLPGSEITTGDEVLIRAIAIDDSGIISRVEFFIDGELLGTDETATYNIYGMPEYEVEYFVPLEKVEQLITITARATDGTGKKTLSTETVVAIVADHTLPTIHIASPRNDEIFRQTQNVLVSIAGFDDIGVKAASITISKENDNEAQPIHFETEHVVIVNKLQNTFFVNYVISKDYLNTGDRIKIEASATDNSNNVNFAVPLRFDVVEDLPPEVTIIRPYPHQNIVMDSDIKVSADVVDDVGLNRVELLDNDGNVIDTDFLQPFQFDHYIGTFAQERYITLRVRAYDSALQQAESAVTIKATFDTEPPLVSVLEPYGESFVPCARSIKIIAGTSDNVEVDRVKFILTFADNDTYETVVNSGTLDSAGIFTHFSTNYTFPLEDAGTEVKIEAIAYDTSNNVGSNKVSVKLVADLPPMIGINYPSAGATYYEGEELTMKFTVNDDYGVQLVRSISDNTIWDEKSLPIATDWKEIYKKLKIEVPTKLELKVQVPQVPLAFNQAGQAIDVAAPLTVEAVDAFGNVGSTSVTLNVKNDIKPPTAQITSPKASVQLLEGNRLNFTVDTTDDIAIKGVRFYRNGEYDGETKNITSTRVDVLKIPNPLSYGFLIVSTTTYSIFTYSTSIPPGSTNTTLQYYAVAYDRASNNSENSNIIKVEVIPDKVPPRVSIAFPKYDDAIVENTEFYITLDVSDNVTSAQNMSCSVKVEFDNDTDVYITEYDNEAKKQKVMLTAPDHNVYRKRMKIWAYATDEAGNRGESERRKIWIMEDAYPAIAIDEPEDGDDVVEQLSYDIKLTVKDDVGARHSTVLRTGGEVLTSDITSNTFDSLGGVSANTFAFKYDTFPATVPVSGLKIEGFDPVHGLIGELNLNYDNDSVVNLVFSDTGLGLIEDNVLKFTFIPAEGVTISEITAHVDYDSEDIAPQTYSITGDPLELEITVPMDAVSFKMTLEAFNDSAQQVQMITHEIKLLSTSAPMPGPIPEINYALGLMMPDDQNIHLYNYNDQLIPAEGKTKDPTQKYEEKFEYNDIYIPLDSAPYSERIVGTTVDTISQRTLSNMVTINYIPDTVPPKVSITNYADGQKIVGGYYIRLKYEASDNVGVDRCLIFVDGSQVQSITYPTKEAIIKIPESKIGQTMIFQIRAIDLVGNIGKSKDVVLAVIPDNPPVVNITSVKNILCGFLNDPHNQQAIGGIRVLEGTGIDTGAKITDEAGLAKIQVFINGEELHSGDLPKTYEIPEIYFAQTVSMTQIATYATPFGSNTFPFNIRVVATDVKGQQGADELTVISVSDTAPYVSMASPIHTQKIVQGKFSINFEVVAADNLSLAWARFYINGQPMAFLDRPEEIRIAKYGLITSPIAPYVYDEFGRPVPFDPQVKESVFSFPSPYDNVDPNNPRRPKLYKQEVYFPVGLTENAVSIKIGAEVSDKEGNVTYVEQDLEVVPDLGVPECSFYRPILDWDAIEGTTITVGVNGRDNARISKVEVWAGVGVNKDTGEVDWLNNGLGKRIYFKDGFPIQDFIVGSWYSVDMPPQEFLFQVPFLSELGITGVNRRPFNEFVGGTKEEYLLATRVWDHSGNEATAWLPIDIIPDNNPIIDISAPRYGTKVVEGSDVTIVTEAADDVGVRYVDLEVNGEIVKVLRQAPFTFTYNVPKGTAGTDLLINVRAVDTFTENDGNVSRDVPIVLHVTGDDPPSIGIAYPFEDDTVYEGRYLLVQCAAIDDVAVVSVKFYINGNLIETDLNHPFEIFWRIPYGSAGETLHLEALATDTAGQQTWAREVFVRVIKDDQPPVISIEEPANFSQVIEGTEVKVRALANDNVEVSAVRFFVDDEQIYTDLVPPYECMYGIPQDSAFDYSDPLNPKPNVFTLKATAIDTASNKSSDEVQIGIVQDLPPVVSLVGPKNGDSVVEGQSILVSAVGDDDIDIKTATLKAQEEQNGEFLDQGTDFVLPFQWYFHVPYGTRGQQRKLKVVVEDTALQQATSTTITINITEDKAPTCELRRPLDGAVVFDGQEVMIEASARDDVEVFKVEFYVNDKLHDTRYTNLADEGVFDGGDVYRGKFDAPLGAANSLFKVHAIAYDNRGQFTKSNERIIGTLRDTTAPNVSLWYPADRSVVTEGTIAKVRANSVDLGGTDSVTFYVDGIEKYTDYVPEPQQKHAPWLYEYLVPFGKPGDDITLTCKAVDPSGNVGFSRPISIEVGISARSAIQGERCVEVEDNTVYVTHYVPYKGWELRIYDIISAPENPVLFSKLELGNITPHSIHVSKQGYAYITATGFSGFSNNAYLYIIDVRNPFFQVYQSRIELPLDQCNDVTVTDDLALVATGLAGLQAVNIHNPYEPLNVGYRVTPGTAYGIDVSGNYVYMATGYEGLSVIDLSNPNLFEIGSIDTFGLANRVKVVGNLAYVAGEAAYLLATPDAGLTIIDISNPANPEVISRLDLAPEREDHLSGGTFGIEVVGTLAFLTTETVDQEGKLVDTLMNVIDISDPTQPERIANGRIPNKGRDLRALGEYMVVSSTSSTYVFQIPYTNVIAVSPGVDEENVAVNTSIKITFNDQINPDSVVDPQTGASLGHITLRDVTHVSGPDAEGTLIEGEFTFDGPDIIFTPLQALSVQTEYEIHVTTDLVDLAGFQYLITPFTSRFTTLRSENAVMPSIVRAVPSYGPMAGGHRITIEGDFFVDGATVMIGGFPATEVEVSENGKYIACTTPTNNYGPAAVTVTNPGGLYDTLMGAYLYTVPLEISFLVPAVGSLSGKNWIEIIGFGFAPGATVKIDGRDCTEVVVESTRRIRCRTPEGEFGPADVVVTNTDGTSAVLLEGFLYTRLIVNQMLENYDSDLITFWPEKQGGYIDPTSIDWDPTEISPGISEGIDIYGDYAYICVRSRIIRPGPNYLETQLRSVASTLSIVNIEDPDNAYPIGGIDLPVWLLPKDVAVTQSFDAFSQTMRLYAYVIANSTPVNELDSGYPELVLVDVTEPTAPFVVFDPSAPSGTSTGRIDFDGSAIGIDAKDSFAVIASGTGGLQFVDGSDKYNPAVVSTLKSVVVDGQTVTINARSVMIHENKAYVTASAGTKGMQLLIIDIESPAFPVKGNVKLAGNGNCPLVIDRNIAYNAGGFNIDFEAIDIRNPLLPKVISSLDPNLFGNNTQLNYQTNITGAGVDDENAVDEFLSKLLGYSTQQFANGVAVVGNLACVTTAKFDPDNPPPPPEWPQMLDSYLEVIDISNPKTPRLIDAMDFMPALFPRSIEVGDDFCIVSLEEKKHPSPFIVTDVPEGVVIVGLPIMNVVETSPKPGAVAVPVDSKVTVRFSEPVIWNKVTGTSLDGKFILSELTGSAVSDILVPGHVEIEDNNGNGIFITYANQDDYPEMKHTHPELLGHPELVVGYTFSYVPDQLETGKTYIVKITTGVKSAFTDVPVVGPYEMNFTTASSTNSIKPVVLEVSPDSGPTSGNTVITIKGYDFQQGASVFVGGIPATEETVSADGKTLTCKSPPHFAGPAAIKVVNPGSAYDIKFGVFAYVEALRVFSCTPDYGPTMGGTKVTIAGKGFSPSSDVKVYFGLAEATSVRVISFQKIVATTPDGLIGYVDVKVVNPDGTFDVLPEGFRYIKNLGASFNLSAKPVDLKIEQIWAFVLTQAGYEVHNLDITEIDPDKRFNLNRKIGGMNLGVGRGMVLVPKRDLVIVSYQPQEFAQAETYYHTEASTMGKVSIINSEIPSMPFIISTQVEVGNVVGEIAIRGNLIFAAAGDDGVIVIDIASLQNPFIVDWIQTDEPAFGIALEGDTAVVLTGDQDWDTLSVTPGSGKTYFLNVGRPDFPIITSMNITARKVNIKDKRVYLARENAGVTVVDILDAQNPRLIGTWTGPRPAYDVAMEGDLALTAYDTYSIGMVDISTLDNDGTVTLMGYTQDAGKGSTIAVESKLGYIYAIARSGQKGYLYMLTNPVHGVHSFWPDNGETVPIEWEEIRVNFNQEIKANLVNSSTFQINNLTTGQQLMPQGPGDYIAIGNTMAFYTNGRLEAGCDYEIRVKKELQDEFGQVLFNDWVSYFKTATIPNAEPPEVVEVLPHIGPVEGGTPITITGNNFVQGMKLYVGDVEATNLDVENKRLCRAVTPGGDPGPASVRVWVPGDMEASLSGGFLYAIPPTLDRIIPFWGNPQGGTSIKIFGTGFVPGTTVSPGSVISIAGVDVYNQHLISVKKITATAPPGPFGPQDVMITNPGFGGPGFDRYVLKNG</sequence>
<feature type="domain" description="IPT/TIG" evidence="2">
    <location>
        <begin position="4346"/>
        <end position="4431"/>
    </location>
</feature>
<protein>
    <recommendedName>
        <fullName evidence="2">IPT/TIG domain-containing protein</fullName>
    </recommendedName>
</protein>
<dbReference type="PANTHER" id="PTHR46769:SF2">
    <property type="entry name" value="FIBROCYSTIN-L ISOFORM 2 PRECURSOR-RELATED"/>
    <property type="match status" value="1"/>
</dbReference>
<dbReference type="CDD" id="cd00603">
    <property type="entry name" value="IPT_PCSR"/>
    <property type="match status" value="2"/>
</dbReference>
<dbReference type="SUPFAM" id="SSF101908">
    <property type="entry name" value="Putative isomerase YbhE"/>
    <property type="match status" value="1"/>
</dbReference>
<feature type="domain" description="IPT/TIG" evidence="2">
    <location>
        <begin position="4963"/>
        <end position="5049"/>
    </location>
</feature>
<dbReference type="SMART" id="SM00429">
    <property type="entry name" value="IPT"/>
    <property type="match status" value="6"/>
</dbReference>
<dbReference type="InterPro" id="IPR013783">
    <property type="entry name" value="Ig-like_fold"/>
</dbReference>
<dbReference type="EMBL" id="QZJZ01000080">
    <property type="protein sequence ID" value="RJP57474.1"/>
    <property type="molecule type" value="Genomic_DNA"/>
</dbReference>
<dbReference type="SUPFAM" id="SSF50969">
    <property type="entry name" value="YVTN repeat-like/Quinoprotein amine dehydrogenase"/>
    <property type="match status" value="1"/>
</dbReference>
<keyword evidence="1" id="KW-0732">Signal</keyword>
<dbReference type="Pfam" id="PF08309">
    <property type="entry name" value="LVIVD"/>
    <property type="match status" value="3"/>
</dbReference>
<dbReference type="Gene3D" id="2.60.40.10">
    <property type="entry name" value="Immunoglobulins"/>
    <property type="match status" value="19"/>
</dbReference>
<dbReference type="Proteomes" id="UP000266426">
    <property type="component" value="Unassembled WGS sequence"/>
</dbReference>
<feature type="domain" description="IPT/TIG" evidence="2">
    <location>
        <begin position="3569"/>
        <end position="3652"/>
    </location>
</feature>
<evidence type="ECO:0000313" key="3">
    <source>
        <dbReference type="EMBL" id="RJP57474.1"/>
    </source>
</evidence>
<dbReference type="PANTHER" id="PTHR46769">
    <property type="entry name" value="POLYCYSTIC KIDNEY AND HEPATIC DISEASE 1 (AUTOSOMAL RECESSIVE)-LIKE 1"/>
    <property type="match status" value="1"/>
</dbReference>
<evidence type="ECO:0000313" key="4">
    <source>
        <dbReference type="Proteomes" id="UP000266426"/>
    </source>
</evidence>
<dbReference type="InterPro" id="IPR052387">
    <property type="entry name" value="Fibrocystin"/>
</dbReference>
<name>A0A3A4QUK4_9BACT</name>
<dbReference type="InterPro" id="IPR002909">
    <property type="entry name" value="IPT_dom"/>
</dbReference>
<dbReference type="InterPro" id="IPR032812">
    <property type="entry name" value="SbsA_Ig"/>
</dbReference>
<dbReference type="Gene3D" id="2.60.40.1080">
    <property type="match status" value="2"/>
</dbReference>
<proteinExistence type="predicted"/>
<comment type="caution">
    <text evidence="3">The sequence shown here is derived from an EMBL/GenBank/DDBJ whole genome shotgun (WGS) entry which is preliminary data.</text>
</comment>
<dbReference type="Pfam" id="PF01833">
    <property type="entry name" value="TIG"/>
    <property type="match status" value="6"/>
</dbReference>
<dbReference type="Pfam" id="PF13205">
    <property type="entry name" value="Big_5"/>
    <property type="match status" value="2"/>
</dbReference>
<feature type="domain" description="IPT/TIG" evidence="2">
    <location>
        <begin position="4260"/>
        <end position="4344"/>
    </location>
</feature>
<dbReference type="InterPro" id="IPR011044">
    <property type="entry name" value="Quino_amine_DH_bsu"/>
</dbReference>
<evidence type="ECO:0000256" key="1">
    <source>
        <dbReference type="ARBA" id="ARBA00022729"/>
    </source>
</evidence>
<evidence type="ECO:0000259" key="2">
    <source>
        <dbReference type="SMART" id="SM00429"/>
    </source>
</evidence>
<dbReference type="InterPro" id="IPR013211">
    <property type="entry name" value="LVIVD"/>
</dbReference>